<name>A0A4Q7YT58_9BACT</name>
<protein>
    <recommendedName>
        <fullName evidence="3">Aminotransferase</fullName>
        <ecNumber evidence="3">2.6.1.-</ecNumber>
    </recommendedName>
</protein>
<dbReference type="InterPro" id="IPR004838">
    <property type="entry name" value="NHTrfase_class1_PyrdxlP-BS"/>
</dbReference>
<dbReference type="InterPro" id="IPR015424">
    <property type="entry name" value="PyrdxlP-dep_Trfase"/>
</dbReference>
<comment type="similarity">
    <text evidence="3">Belongs to the class-I pyridoxal-phosphate-dependent aminotransferase family.</text>
</comment>
<dbReference type="GO" id="GO:0030170">
    <property type="term" value="F:pyridoxal phosphate binding"/>
    <property type="evidence" value="ECO:0007669"/>
    <property type="project" value="InterPro"/>
</dbReference>
<evidence type="ECO:0000259" key="4">
    <source>
        <dbReference type="Pfam" id="PF00155"/>
    </source>
</evidence>
<evidence type="ECO:0000313" key="5">
    <source>
        <dbReference type="EMBL" id="RZU40163.1"/>
    </source>
</evidence>
<evidence type="ECO:0000313" key="6">
    <source>
        <dbReference type="Proteomes" id="UP000292958"/>
    </source>
</evidence>
<dbReference type="GO" id="GO:0008483">
    <property type="term" value="F:transaminase activity"/>
    <property type="evidence" value="ECO:0007669"/>
    <property type="project" value="UniProtKB-KW"/>
</dbReference>
<dbReference type="InterPro" id="IPR015422">
    <property type="entry name" value="PyrdxlP-dep_Trfase_small"/>
</dbReference>
<dbReference type="OrthoDB" id="9813612at2"/>
<dbReference type="Proteomes" id="UP000292958">
    <property type="component" value="Unassembled WGS sequence"/>
</dbReference>
<dbReference type="InterPro" id="IPR004839">
    <property type="entry name" value="Aminotransferase_I/II_large"/>
</dbReference>
<comment type="cofactor">
    <cofactor evidence="1 3">
        <name>pyridoxal 5'-phosphate</name>
        <dbReference type="ChEBI" id="CHEBI:597326"/>
    </cofactor>
</comment>
<dbReference type="EMBL" id="SHKW01000001">
    <property type="protein sequence ID" value="RZU40163.1"/>
    <property type="molecule type" value="Genomic_DNA"/>
</dbReference>
<evidence type="ECO:0000256" key="1">
    <source>
        <dbReference type="ARBA" id="ARBA00001933"/>
    </source>
</evidence>
<dbReference type="PANTHER" id="PTHR42885:SF1">
    <property type="entry name" value="THREONINE-PHOSPHATE DECARBOXYLASE"/>
    <property type="match status" value="1"/>
</dbReference>
<dbReference type="InterPro" id="IPR015421">
    <property type="entry name" value="PyrdxlP-dep_Trfase_major"/>
</dbReference>
<feature type="domain" description="Aminotransferase class I/classII large" evidence="4">
    <location>
        <begin position="25"/>
        <end position="352"/>
    </location>
</feature>
<dbReference type="AlphaFoldDB" id="A0A4Q7YT58"/>
<dbReference type="Gene3D" id="3.90.1150.10">
    <property type="entry name" value="Aspartate Aminotransferase, domain 1"/>
    <property type="match status" value="1"/>
</dbReference>
<dbReference type="PROSITE" id="PS00105">
    <property type="entry name" value="AA_TRANSFER_CLASS_1"/>
    <property type="match status" value="1"/>
</dbReference>
<evidence type="ECO:0000256" key="3">
    <source>
        <dbReference type="RuleBase" id="RU000481"/>
    </source>
</evidence>
<keyword evidence="3" id="KW-0032">Aminotransferase</keyword>
<evidence type="ECO:0000256" key="2">
    <source>
        <dbReference type="ARBA" id="ARBA00022898"/>
    </source>
</evidence>
<accession>A0A4Q7YT58</accession>
<organism evidence="5 6">
    <name type="scientific">Edaphobacter modestus</name>
    <dbReference type="NCBI Taxonomy" id="388466"/>
    <lineage>
        <taxon>Bacteria</taxon>
        <taxon>Pseudomonadati</taxon>
        <taxon>Acidobacteriota</taxon>
        <taxon>Terriglobia</taxon>
        <taxon>Terriglobales</taxon>
        <taxon>Acidobacteriaceae</taxon>
        <taxon>Edaphobacter</taxon>
    </lineage>
</organism>
<dbReference type="CDD" id="cd00609">
    <property type="entry name" value="AAT_like"/>
    <property type="match status" value="1"/>
</dbReference>
<sequence length="367" mass="40741">MIELAPSHGGQLRQISERFNIFSSQLIDFSANINPDGPPPAVLSTLRTRLEDVSMLTAYPDLEEVGLKQSIADYAGVHPKQLVVANGFIPLLESALRTLGVKRCLLPVPAFVEYRRSLARAGVEIEPHILSPGSNFRYDIHALVHGGHDAVLLANPQNPSGVLTTRDILLQFVSKCAERNIIVLLDEAFIDYAPLDSLTLDVEQFTNLIVFRSVTKFHGIPGLRVAYAVANEVSARALNETLPPWPITTLASCAVASALADQHFAERTRLHNDQRRAHLRTGLDALSIHAYPSAANFLLLHLPEHISADRFWRQMIVEHHMVLRDCSNYEALPSRHLRMAVRTAEENDKLVGAAAQLLPFCQRSQWA</sequence>
<dbReference type="PANTHER" id="PTHR42885">
    <property type="entry name" value="HISTIDINOL-PHOSPHATE AMINOTRANSFERASE-RELATED"/>
    <property type="match status" value="1"/>
</dbReference>
<dbReference type="EC" id="2.6.1.-" evidence="3"/>
<dbReference type="Pfam" id="PF00155">
    <property type="entry name" value="Aminotran_1_2"/>
    <property type="match status" value="1"/>
</dbReference>
<dbReference type="Gene3D" id="3.40.640.10">
    <property type="entry name" value="Type I PLP-dependent aspartate aminotransferase-like (Major domain)"/>
    <property type="match status" value="1"/>
</dbReference>
<keyword evidence="3" id="KW-0808">Transferase</keyword>
<keyword evidence="2" id="KW-0663">Pyridoxal phosphate</keyword>
<reference evidence="5 6" key="1">
    <citation type="submission" date="2019-02" db="EMBL/GenBank/DDBJ databases">
        <title>Genomic Encyclopedia of Archaeal and Bacterial Type Strains, Phase II (KMG-II): from individual species to whole genera.</title>
        <authorList>
            <person name="Goeker M."/>
        </authorList>
    </citation>
    <scope>NUCLEOTIDE SEQUENCE [LARGE SCALE GENOMIC DNA]</scope>
    <source>
        <strain evidence="5 6">DSM 18101</strain>
    </source>
</reference>
<comment type="caution">
    <text evidence="5">The sequence shown here is derived from an EMBL/GenBank/DDBJ whole genome shotgun (WGS) entry which is preliminary data.</text>
</comment>
<keyword evidence="6" id="KW-1185">Reference proteome</keyword>
<dbReference type="RefSeq" id="WP_130418272.1">
    <property type="nucleotide sequence ID" value="NZ_SHKW01000001.1"/>
</dbReference>
<gene>
    <name evidence="5" type="ORF">BDD14_1596</name>
</gene>
<dbReference type="SUPFAM" id="SSF53383">
    <property type="entry name" value="PLP-dependent transferases"/>
    <property type="match status" value="1"/>
</dbReference>
<proteinExistence type="inferred from homology"/>